<dbReference type="Proteomes" id="UP000593892">
    <property type="component" value="Chromosome"/>
</dbReference>
<protein>
    <recommendedName>
        <fullName evidence="3">BioF2-like acetyltransferase domain-containing protein</fullName>
    </recommendedName>
</protein>
<sequence>MITYSKKGLRVAEAYYDEPAIQSGADVLRCLNYAQPIHGANSQVFHTIHVDLSLTPEEILAQMKPSTRSDVRRAERDGVRCEATAQPDNRWLDEFFAFFEQFASGKGLPSPNRDRITGMRDAGILDLSRALDADGNVLVWHCQYGAQARIRQLHSASLFRHTPDKDRARLISRANRYHHYCDMLRFRESGYAIFDFGGWYAGKDDVEKLRINEFKESFGGQVVRVFNTDRGLTVKGVLAVYARQALDRLRGER</sequence>
<dbReference type="InterPro" id="IPR003447">
    <property type="entry name" value="FEMABX"/>
</dbReference>
<dbReference type="RefSeq" id="WP_194452529.1">
    <property type="nucleotide sequence ID" value="NZ_CP063849.1"/>
</dbReference>
<dbReference type="Gene3D" id="3.40.630.30">
    <property type="match status" value="1"/>
</dbReference>
<proteinExistence type="predicted"/>
<dbReference type="SUPFAM" id="SSF55729">
    <property type="entry name" value="Acyl-CoA N-acyltransferases (Nat)"/>
    <property type="match status" value="1"/>
</dbReference>
<accession>A0A7S7NW39</accession>
<dbReference type="GO" id="GO:0016755">
    <property type="term" value="F:aminoacyltransferase activity"/>
    <property type="evidence" value="ECO:0007669"/>
    <property type="project" value="InterPro"/>
</dbReference>
<gene>
    <name evidence="1" type="ORF">IRI77_13280</name>
</gene>
<dbReference type="GO" id="GO:0044038">
    <property type="term" value="P:cell wall macromolecule biosynthetic process"/>
    <property type="evidence" value="ECO:0007669"/>
    <property type="project" value="InterPro"/>
</dbReference>
<evidence type="ECO:0000313" key="2">
    <source>
        <dbReference type="Proteomes" id="UP000593892"/>
    </source>
</evidence>
<organism evidence="1 2">
    <name type="scientific">Paludibaculum fermentans</name>
    <dbReference type="NCBI Taxonomy" id="1473598"/>
    <lineage>
        <taxon>Bacteria</taxon>
        <taxon>Pseudomonadati</taxon>
        <taxon>Acidobacteriota</taxon>
        <taxon>Terriglobia</taxon>
        <taxon>Bryobacterales</taxon>
        <taxon>Bryobacteraceae</taxon>
        <taxon>Paludibaculum</taxon>
    </lineage>
</organism>
<dbReference type="InterPro" id="IPR016181">
    <property type="entry name" value="Acyl_CoA_acyltransferase"/>
</dbReference>
<dbReference type="EMBL" id="CP063849">
    <property type="protein sequence ID" value="QOY90872.1"/>
    <property type="molecule type" value="Genomic_DNA"/>
</dbReference>
<dbReference type="AlphaFoldDB" id="A0A7S7NW39"/>
<reference evidence="1 2" key="1">
    <citation type="submission" date="2020-10" db="EMBL/GenBank/DDBJ databases">
        <title>Complete genome sequence of Paludibaculum fermentans P105T, a facultatively anaerobic acidobacterium capable of dissimilatory Fe(III) reduction.</title>
        <authorList>
            <person name="Dedysh S.N."/>
            <person name="Beletsky A.V."/>
            <person name="Kulichevskaya I.S."/>
            <person name="Mardanov A.V."/>
            <person name="Ravin N.V."/>
        </authorList>
    </citation>
    <scope>NUCLEOTIDE SEQUENCE [LARGE SCALE GENOMIC DNA]</scope>
    <source>
        <strain evidence="1 2">P105</strain>
    </source>
</reference>
<keyword evidence="2" id="KW-1185">Reference proteome</keyword>
<dbReference type="PROSITE" id="PS51191">
    <property type="entry name" value="FEMABX"/>
    <property type="match status" value="1"/>
</dbReference>
<evidence type="ECO:0000313" key="1">
    <source>
        <dbReference type="EMBL" id="QOY90872.1"/>
    </source>
</evidence>
<name>A0A7S7NW39_PALFE</name>
<dbReference type="KEGG" id="pfer:IRI77_13280"/>
<evidence type="ECO:0008006" key="3">
    <source>
        <dbReference type="Google" id="ProtNLM"/>
    </source>
</evidence>